<dbReference type="GO" id="GO:0016757">
    <property type="term" value="F:glycosyltransferase activity"/>
    <property type="evidence" value="ECO:0007669"/>
    <property type="project" value="UniProtKB-ARBA"/>
</dbReference>
<dbReference type="PANTHER" id="PTHR12526">
    <property type="entry name" value="GLYCOSYLTRANSFERASE"/>
    <property type="match status" value="1"/>
</dbReference>
<sequence>MNKSILIITQYYSIGGLETYINTQVKDLVAHGYQVHLMYAVVADPSLLPDGLSSCHENIHLSNGSIEQLVQGVDLIRQVIKEKGIDVIHVHPFDCIFPAVIAADCEKIPSLLTLHGPLSLQHFTRNIYNQALAIYFLKTLHTIFCVSQETADQLAEIIDHPSVMIVPNLIDTAQTHPAITDETVEKRWLIASRLDEDKSAGIMKFIDFASRCQMIHGIDIYGTGSDEDTIKTYVSDNNFNEWVGFKGVVSDIPSVMPQYAGFAGMGRGVLEAGISQLPVCLVGYDGIKGILDDETFKHAAYCNFSGRNLANAEEDVLQEQFAAARPLPPDLLIEYQSDGRWSQILENMVLPDKERYDNGDSLQLYQQLCKAPSSQENESFLIANAFTVAIFKTLANQLIANSIKINAHDDSVKETVKMEDKASQAPLDTPVNANAASSGNDVIAKLAALEEQNLSLQNDVKSLVQLLTSVAAKQEDYFRTLPHAVAPSAGQKLRYLVQVAVQSLTRADKRYELAKTLYWRLPESVRLKLQTQRHRYVQKHFEHACNSAMTDTSTPEDIPDWVAAVNQSEKVVFIPCSFEFDELVNQRPINAAKYFSEKGYQVIFIAWQWTPQETLSKGCSQVWNNVYQVPLYDFVKYTRQCHLHDKTAFFVITMPAKVFLTPLYEFRAQGCNIIYDIMDEWECFHKVGQAPWYQKEIEETLILQSDYVCGVAPSLRDKFAYLRSDIEVVGNGYSEKVLGDTRNIAKDNGNKVGYFGHLTDSWFDWDIVFKLAEQFPQYHFEIIGYGEPEWVVNKAKNIANITLVGKVMPKDLHQYVKEWSIGLIPFKSGELAQAVDPIKIYEYLYFGLPTLVTGIEHIKRYPMTYFSDGSDVVDLFEKTINSERHSDELETFLQETTWAARFEEMELNTLKRKGIRELYAS</sequence>
<evidence type="ECO:0000313" key="3">
    <source>
        <dbReference type="EMBL" id="POP16651.1"/>
    </source>
</evidence>
<dbReference type="RefSeq" id="WP_052752680.1">
    <property type="nucleotide sequence ID" value="NZ_CAMIRL010000001.1"/>
</dbReference>
<gene>
    <name evidence="2" type="ORF">C3R40_015015</name>
    <name evidence="3" type="ORF">C3R40_12995</name>
</gene>
<evidence type="ECO:0000313" key="2">
    <source>
        <dbReference type="EMBL" id="MEX3187929.1"/>
    </source>
</evidence>
<dbReference type="Gene3D" id="3.40.50.2000">
    <property type="entry name" value="Glycogen Phosphorylase B"/>
    <property type="match status" value="2"/>
</dbReference>
<reference evidence="2 4" key="2">
    <citation type="submission" date="2024-07" db="EMBL/GenBank/DDBJ databases">
        <title>Making a pathogen? Evaluating the impact of protist predation on the evolution of virulence in Serratia marcescens.</title>
        <authorList>
            <person name="Hopkins H."/>
            <person name="Lopezguerra C."/>
            <person name="Lau M.-J."/>
        </authorList>
    </citation>
    <scope>NUCLEOTIDE SEQUENCE [LARGE SCALE GENOMIC DNA]</scope>
    <source>
        <strain evidence="2 4">KZ19</strain>
    </source>
</reference>
<feature type="domain" description="Glycosyltransferase subfamily 4-like N-terminal" evidence="1">
    <location>
        <begin position="14"/>
        <end position="173"/>
    </location>
</feature>
<dbReference type="InterPro" id="IPR028098">
    <property type="entry name" value="Glyco_trans_4-like_N"/>
</dbReference>
<dbReference type="EMBL" id="PQGI02000002">
    <property type="protein sequence ID" value="MEX3187929.1"/>
    <property type="molecule type" value="Genomic_DNA"/>
</dbReference>
<accession>A0AAP8PWW4</accession>
<dbReference type="Pfam" id="PF13439">
    <property type="entry name" value="Glyco_transf_4"/>
    <property type="match status" value="1"/>
</dbReference>
<dbReference type="Proteomes" id="UP000237365">
    <property type="component" value="Unassembled WGS sequence"/>
</dbReference>
<name>A0AAP8PWW4_SERMA</name>
<dbReference type="AlphaFoldDB" id="A0AAP8PWW4"/>
<evidence type="ECO:0000313" key="4">
    <source>
        <dbReference type="Proteomes" id="UP000237365"/>
    </source>
</evidence>
<reference evidence="3" key="1">
    <citation type="submission" date="2018-01" db="EMBL/GenBank/DDBJ databases">
        <title>The opportunistic pathogen Serratia marcescens is an overlooked threat to honeybees.</title>
        <authorList>
            <person name="Raymann K."/>
            <person name="Shaffer Z."/>
            <person name="Coon K."/>
            <person name="Salisbury S."/>
            <person name="Moran N.A."/>
        </authorList>
    </citation>
    <scope>NUCLEOTIDE SEQUENCE [LARGE SCALE GENOMIC DNA]</scope>
    <source>
        <strain evidence="3">KZ19</strain>
    </source>
</reference>
<dbReference type="EMBL" id="PQGI01000009">
    <property type="protein sequence ID" value="POP16651.1"/>
    <property type="molecule type" value="Genomic_DNA"/>
</dbReference>
<dbReference type="SUPFAM" id="SSF53756">
    <property type="entry name" value="UDP-Glycosyltransferase/glycogen phosphorylase"/>
    <property type="match status" value="2"/>
</dbReference>
<proteinExistence type="predicted"/>
<protein>
    <submittedName>
        <fullName evidence="2">Glycosyltransferase family 4 protein</fullName>
    </submittedName>
</protein>
<evidence type="ECO:0000259" key="1">
    <source>
        <dbReference type="Pfam" id="PF13439"/>
    </source>
</evidence>
<dbReference type="CDD" id="cd03801">
    <property type="entry name" value="GT4_PimA-like"/>
    <property type="match status" value="1"/>
</dbReference>
<organism evidence="3">
    <name type="scientific">Serratia marcescens</name>
    <dbReference type="NCBI Taxonomy" id="615"/>
    <lineage>
        <taxon>Bacteria</taxon>
        <taxon>Pseudomonadati</taxon>
        <taxon>Pseudomonadota</taxon>
        <taxon>Gammaproteobacteria</taxon>
        <taxon>Enterobacterales</taxon>
        <taxon>Yersiniaceae</taxon>
        <taxon>Serratia</taxon>
    </lineage>
</organism>
<comment type="caution">
    <text evidence="3">The sequence shown here is derived from an EMBL/GenBank/DDBJ whole genome shotgun (WGS) entry which is preliminary data.</text>
</comment>
<reference evidence="2 4" key="3">
    <citation type="submission" date="2024-07" db="EMBL/GenBank/DDBJ databases">
        <authorList>
            <person name="Raymann K."/>
        </authorList>
    </citation>
    <scope>NUCLEOTIDE SEQUENCE [LARGE SCALE GENOMIC DNA]</scope>
    <source>
        <strain evidence="2 4">KZ19</strain>
    </source>
</reference>